<dbReference type="GO" id="GO:0005783">
    <property type="term" value="C:endoplasmic reticulum"/>
    <property type="evidence" value="ECO:0007669"/>
    <property type="project" value="TreeGrafter"/>
</dbReference>
<reference evidence="11 12" key="1">
    <citation type="submission" date="2015-08" db="EMBL/GenBank/DDBJ databases">
        <title>The genome of the Asian arowana (Scleropages formosus).</title>
        <authorList>
            <person name="Tan M.H."/>
            <person name="Gan H.M."/>
            <person name="Croft L.J."/>
            <person name="Austin C.M."/>
        </authorList>
    </citation>
    <scope>NUCLEOTIDE SEQUENCE [LARGE SCALE GENOMIC DNA]</scope>
    <source>
        <strain evidence="11">Aro1</strain>
    </source>
</reference>
<feature type="transmembrane region" description="Helical" evidence="8">
    <location>
        <begin position="194"/>
        <end position="214"/>
    </location>
</feature>
<feature type="transmembrane region" description="Helical" evidence="8">
    <location>
        <begin position="346"/>
        <end position="370"/>
    </location>
</feature>
<organism evidence="11 12">
    <name type="scientific">Scleropages formosus</name>
    <name type="common">Asian bonytongue</name>
    <name type="synonym">Osteoglossum formosum</name>
    <dbReference type="NCBI Taxonomy" id="113540"/>
    <lineage>
        <taxon>Eukaryota</taxon>
        <taxon>Metazoa</taxon>
        <taxon>Chordata</taxon>
        <taxon>Craniata</taxon>
        <taxon>Vertebrata</taxon>
        <taxon>Euteleostomi</taxon>
        <taxon>Actinopterygii</taxon>
        <taxon>Neopterygii</taxon>
        <taxon>Teleostei</taxon>
        <taxon>Osteoglossocephala</taxon>
        <taxon>Osteoglossomorpha</taxon>
        <taxon>Osteoglossiformes</taxon>
        <taxon>Osteoglossidae</taxon>
        <taxon>Scleropages</taxon>
    </lineage>
</organism>
<dbReference type="SUPFAM" id="SSF161111">
    <property type="entry name" value="Cation efflux protein transmembrane domain-like"/>
    <property type="match status" value="1"/>
</dbReference>
<evidence type="ECO:0000256" key="2">
    <source>
        <dbReference type="ARBA" id="ARBA00008873"/>
    </source>
</evidence>
<protein>
    <submittedName>
        <fullName evidence="11">Zinc transporter 1-like</fullName>
    </submittedName>
</protein>
<comment type="caution">
    <text evidence="11">The sequence shown here is derived from an EMBL/GenBank/DDBJ whole genome shotgun (WGS) entry which is preliminary data.</text>
</comment>
<keyword evidence="6 8" id="KW-1133">Transmembrane helix</keyword>
<dbReference type="Gene3D" id="1.20.1510.10">
    <property type="entry name" value="Cation efflux protein transmembrane domain"/>
    <property type="match status" value="1"/>
</dbReference>
<accession>A0A0P7XVM5</accession>
<comment type="subcellular location">
    <subcellularLocation>
        <location evidence="1">Membrane</location>
        <topology evidence="1">Multi-pass membrane protein</topology>
    </subcellularLocation>
</comment>
<keyword evidence="4 8" id="KW-0812">Transmembrane</keyword>
<sequence length="496" mass="54720">MRSPPIAKHGGGVLPQTLFVFPQNLNERKRHRFERKKLRSVCKAERRGSARLGRLARAALPFPRVSRLTLWNILSCPPTMPSERSRAELLCLLCTTSCFFVVELLLSRVSESLAVLSDSFQVLSDALSLSVALLDLQLSRKTRAAHKKNTFGWVRAQVMGSLVQAVFLSALRFSVVLDAVERLTEPRAIRAPRLLFAVGVAGLLVKLLGLRAHALPRGRRRRRSAGSKARACERARDQQETNNLMMEDCSSSFYSSSPGREISALGESTADLDLRRLLLRLLGVLLGSATVLIDAVVFTFVWPSCPDGENCPNPCLNTHCSGQQHIRSTISDTPTNAVKTSLWPCWVLYLDPALCILVAGILLCSTYPLLKESALILLQAVPKQIDVSRLGGKLRKLEGVLAIHELHIWQLSGSRLIATAHIKCQGPASYMDVARRVKSFLHDEGVHATTVQPEFVQGDLGLNLTQCELPCLAQCASKLCCSTQRKHGLRAKEDED</sequence>
<dbReference type="GO" id="GO:0016020">
    <property type="term" value="C:membrane"/>
    <property type="evidence" value="ECO:0007669"/>
    <property type="project" value="UniProtKB-SubCell"/>
</dbReference>
<evidence type="ECO:0000256" key="3">
    <source>
        <dbReference type="ARBA" id="ARBA00022448"/>
    </source>
</evidence>
<keyword evidence="7 8" id="KW-0472">Membrane</keyword>
<name>A0A0P7XVM5_SCLFO</name>
<evidence type="ECO:0000259" key="10">
    <source>
        <dbReference type="Pfam" id="PF16916"/>
    </source>
</evidence>
<dbReference type="GO" id="GO:0005794">
    <property type="term" value="C:Golgi apparatus"/>
    <property type="evidence" value="ECO:0007669"/>
    <property type="project" value="TreeGrafter"/>
</dbReference>
<feature type="domain" description="Cation efflux protein cytoplasmic" evidence="10">
    <location>
        <begin position="382"/>
        <end position="452"/>
    </location>
</feature>
<evidence type="ECO:0000313" key="12">
    <source>
        <dbReference type="Proteomes" id="UP000034805"/>
    </source>
</evidence>
<dbReference type="Pfam" id="PF01545">
    <property type="entry name" value="Cation_efflux"/>
    <property type="match status" value="1"/>
</dbReference>
<evidence type="ECO:0000256" key="1">
    <source>
        <dbReference type="ARBA" id="ARBA00004141"/>
    </source>
</evidence>
<evidence type="ECO:0000256" key="5">
    <source>
        <dbReference type="ARBA" id="ARBA00022833"/>
    </source>
</evidence>
<keyword evidence="3" id="KW-0813">Transport</keyword>
<dbReference type="InterPro" id="IPR058533">
    <property type="entry name" value="Cation_efflux_TM"/>
</dbReference>
<evidence type="ECO:0000259" key="9">
    <source>
        <dbReference type="Pfam" id="PF01545"/>
    </source>
</evidence>
<dbReference type="Pfam" id="PF16916">
    <property type="entry name" value="ZT_dimer"/>
    <property type="match status" value="1"/>
</dbReference>
<evidence type="ECO:0000256" key="6">
    <source>
        <dbReference type="ARBA" id="ARBA00022989"/>
    </source>
</evidence>
<feature type="domain" description="Cation efflux protein transmembrane" evidence="9">
    <location>
        <begin position="94"/>
        <end position="233"/>
    </location>
</feature>
<gene>
    <name evidence="11" type="ORF">Z043_101048</name>
</gene>
<dbReference type="EMBL" id="JARO02000224">
    <property type="protein sequence ID" value="KPP79373.1"/>
    <property type="molecule type" value="Genomic_DNA"/>
</dbReference>
<evidence type="ECO:0000313" key="11">
    <source>
        <dbReference type="EMBL" id="KPP79373.1"/>
    </source>
</evidence>
<dbReference type="InterPro" id="IPR027469">
    <property type="entry name" value="Cation_efflux_TMD_sf"/>
</dbReference>
<evidence type="ECO:0000256" key="8">
    <source>
        <dbReference type="SAM" id="Phobius"/>
    </source>
</evidence>
<dbReference type="GO" id="GO:0010312">
    <property type="term" value="P:detoxification of zinc ion"/>
    <property type="evidence" value="ECO:0007669"/>
    <property type="project" value="TreeGrafter"/>
</dbReference>
<evidence type="ECO:0000256" key="7">
    <source>
        <dbReference type="ARBA" id="ARBA00023136"/>
    </source>
</evidence>
<dbReference type="STRING" id="113540.ENSSFOP00015053732"/>
<keyword evidence="5" id="KW-0862">Zinc</keyword>
<dbReference type="GO" id="GO:0006882">
    <property type="term" value="P:intracellular zinc ion homeostasis"/>
    <property type="evidence" value="ECO:0007669"/>
    <property type="project" value="TreeGrafter"/>
</dbReference>
<dbReference type="AlphaFoldDB" id="A0A0P7XVM5"/>
<evidence type="ECO:0000256" key="4">
    <source>
        <dbReference type="ARBA" id="ARBA00022692"/>
    </source>
</evidence>
<comment type="similarity">
    <text evidence="2">Belongs to the cation diffusion facilitator (CDF) transporter (TC 2.A.4) family. SLC30A subfamily.</text>
</comment>
<dbReference type="InterPro" id="IPR027470">
    <property type="entry name" value="Cation_efflux_CTD"/>
</dbReference>
<feature type="transmembrane region" description="Helical" evidence="8">
    <location>
        <begin position="277"/>
        <end position="302"/>
    </location>
</feature>
<dbReference type="Proteomes" id="UP000034805">
    <property type="component" value="Unassembled WGS sequence"/>
</dbReference>
<dbReference type="PANTHER" id="PTHR45820:SF1">
    <property type="entry name" value="PROTON-COUPLED ZINC ANTIPORTER SLC30A1"/>
    <property type="match status" value="1"/>
</dbReference>
<dbReference type="GO" id="GO:0019855">
    <property type="term" value="F:calcium channel inhibitor activity"/>
    <property type="evidence" value="ECO:0007669"/>
    <property type="project" value="TreeGrafter"/>
</dbReference>
<proteinExistence type="inferred from homology"/>
<feature type="transmembrane region" description="Helical" evidence="8">
    <location>
        <begin position="150"/>
        <end position="174"/>
    </location>
</feature>
<dbReference type="PANTHER" id="PTHR45820">
    <property type="entry name" value="FI23527P1"/>
    <property type="match status" value="1"/>
</dbReference>
<dbReference type="GO" id="GO:0005385">
    <property type="term" value="F:zinc ion transmembrane transporter activity"/>
    <property type="evidence" value="ECO:0007669"/>
    <property type="project" value="TreeGrafter"/>
</dbReference>